<organism evidence="4 5">
    <name type="scientific">Verticiella sediminum</name>
    <dbReference type="NCBI Taxonomy" id="1247510"/>
    <lineage>
        <taxon>Bacteria</taxon>
        <taxon>Pseudomonadati</taxon>
        <taxon>Pseudomonadota</taxon>
        <taxon>Betaproteobacteria</taxon>
        <taxon>Burkholderiales</taxon>
        <taxon>Alcaligenaceae</taxon>
        <taxon>Verticiella</taxon>
    </lineage>
</organism>
<dbReference type="AlphaFoldDB" id="A0A556ARW2"/>
<dbReference type="SUPFAM" id="SSF141868">
    <property type="entry name" value="EAL domain-like"/>
    <property type="match status" value="1"/>
</dbReference>
<dbReference type="InterPro" id="IPR035919">
    <property type="entry name" value="EAL_sf"/>
</dbReference>
<dbReference type="PANTHER" id="PTHR33121">
    <property type="entry name" value="CYCLIC DI-GMP PHOSPHODIESTERASE PDEF"/>
    <property type="match status" value="1"/>
</dbReference>
<dbReference type="OrthoDB" id="9813903at2"/>
<accession>A0A556ARW2</accession>
<evidence type="ECO:0000313" key="5">
    <source>
        <dbReference type="Proteomes" id="UP000318405"/>
    </source>
</evidence>
<feature type="transmembrane region" description="Helical" evidence="2">
    <location>
        <begin position="36"/>
        <end position="57"/>
    </location>
</feature>
<comment type="caution">
    <text evidence="4">The sequence shown here is derived from an EMBL/GenBank/DDBJ whole genome shotgun (WGS) entry which is preliminary data.</text>
</comment>
<keyword evidence="2" id="KW-0472">Membrane</keyword>
<feature type="region of interest" description="Disordered" evidence="1">
    <location>
        <begin position="388"/>
        <end position="438"/>
    </location>
</feature>
<name>A0A556ARW2_9BURK</name>
<feature type="transmembrane region" description="Helical" evidence="2">
    <location>
        <begin position="69"/>
        <end position="88"/>
    </location>
</feature>
<feature type="domain" description="EAL" evidence="3">
    <location>
        <begin position="118"/>
        <end position="370"/>
    </location>
</feature>
<gene>
    <name evidence="4" type="ORF">FOZ76_09660</name>
</gene>
<dbReference type="GO" id="GO:0071111">
    <property type="term" value="F:cyclic-guanylate-specific phosphodiesterase activity"/>
    <property type="evidence" value="ECO:0007669"/>
    <property type="project" value="InterPro"/>
</dbReference>
<dbReference type="Pfam" id="PF00563">
    <property type="entry name" value="EAL"/>
    <property type="match status" value="1"/>
</dbReference>
<dbReference type="PANTHER" id="PTHR33121:SF79">
    <property type="entry name" value="CYCLIC DI-GMP PHOSPHODIESTERASE PDED-RELATED"/>
    <property type="match status" value="1"/>
</dbReference>
<dbReference type="Proteomes" id="UP000318405">
    <property type="component" value="Unassembled WGS sequence"/>
</dbReference>
<dbReference type="InterPro" id="IPR050706">
    <property type="entry name" value="Cyclic-di-GMP_PDE-like"/>
</dbReference>
<dbReference type="SMART" id="SM00052">
    <property type="entry name" value="EAL"/>
    <property type="match status" value="1"/>
</dbReference>
<dbReference type="RefSeq" id="WP_143947945.1">
    <property type="nucleotide sequence ID" value="NZ_BAABMB010000002.1"/>
</dbReference>
<keyword evidence="5" id="KW-1185">Reference proteome</keyword>
<sequence>MFDFFTLLFVVLLLMEAVGGVMLMGWWLQKRGNNTLAWWSLAHGLGVLMVWFSWYAIGSRMTRMPYSELILAGLLLVAVVPAFSYLMIRMLRAEARLQGARSQKNLWHYFATADSAGNDQLALDLRAALQAPERQFFLQYQPIFDTRTRAVTGFEALLRWKHPTRGMVSPAQFIPVAESSGAIVPLGQWVLSTACAAAVRWPREWSVSVNVSPVQLRQARLINHVRDALRFSRLAAERLQLEVTEGVMIDTASQVMARLSELRSLGLKVAIDDFGTGYSSLRYLEHMPCDTIKIDRSFISDLEHDHAARSITSAIIKLCHELGHNVVAEGVETEAQLRVLQDLRCQSVQGWLLGKPLDEDQIMPTLGDDAVAELPDNTATAAMLARGPGLAQDEQGPIAAPHGNSAAAGAAEGRAGGGEAVAAPVSSAWSPLPGRQSA</sequence>
<feature type="compositionally biased region" description="Low complexity" evidence="1">
    <location>
        <begin position="420"/>
        <end position="431"/>
    </location>
</feature>
<dbReference type="PROSITE" id="PS50883">
    <property type="entry name" value="EAL"/>
    <property type="match status" value="1"/>
</dbReference>
<dbReference type="EMBL" id="VLTJ01000020">
    <property type="protein sequence ID" value="TSH95656.1"/>
    <property type="molecule type" value="Genomic_DNA"/>
</dbReference>
<evidence type="ECO:0000256" key="1">
    <source>
        <dbReference type="SAM" id="MobiDB-lite"/>
    </source>
</evidence>
<keyword evidence="2" id="KW-1133">Transmembrane helix</keyword>
<evidence type="ECO:0000313" key="4">
    <source>
        <dbReference type="EMBL" id="TSH95656.1"/>
    </source>
</evidence>
<dbReference type="InterPro" id="IPR001633">
    <property type="entry name" value="EAL_dom"/>
</dbReference>
<reference evidence="4 5" key="1">
    <citation type="submission" date="2019-07" db="EMBL/GenBank/DDBJ databases">
        <title>Qingshengfaniella alkalisoli gen. nov., sp. nov., isolated from saline soil.</title>
        <authorList>
            <person name="Xu L."/>
            <person name="Huang X.-X."/>
            <person name="Sun J.-Q."/>
        </authorList>
    </citation>
    <scope>NUCLEOTIDE SEQUENCE [LARGE SCALE GENOMIC DNA]</scope>
    <source>
        <strain evidence="4 5">DSM 27279</strain>
    </source>
</reference>
<proteinExistence type="predicted"/>
<protein>
    <submittedName>
        <fullName evidence="4">EAL domain-containing protein</fullName>
    </submittedName>
</protein>
<evidence type="ECO:0000259" key="3">
    <source>
        <dbReference type="PROSITE" id="PS50883"/>
    </source>
</evidence>
<dbReference type="Gene3D" id="3.20.20.450">
    <property type="entry name" value="EAL domain"/>
    <property type="match status" value="1"/>
</dbReference>
<dbReference type="CDD" id="cd01948">
    <property type="entry name" value="EAL"/>
    <property type="match status" value="1"/>
</dbReference>
<evidence type="ECO:0000256" key="2">
    <source>
        <dbReference type="SAM" id="Phobius"/>
    </source>
</evidence>
<keyword evidence="2" id="KW-0812">Transmembrane</keyword>
<feature type="compositionally biased region" description="Low complexity" evidence="1">
    <location>
        <begin position="399"/>
        <end position="413"/>
    </location>
</feature>